<evidence type="ECO:0000256" key="6">
    <source>
        <dbReference type="ARBA" id="ARBA00022792"/>
    </source>
</evidence>
<dbReference type="GO" id="GO:0005743">
    <property type="term" value="C:mitochondrial inner membrane"/>
    <property type="evidence" value="ECO:0007669"/>
    <property type="project" value="UniProtKB-SubCell"/>
</dbReference>
<evidence type="ECO:0000256" key="11">
    <source>
        <dbReference type="RuleBase" id="RU000488"/>
    </source>
</evidence>
<protein>
    <submittedName>
        <fullName evidence="13">S2553 protein</fullName>
    </submittedName>
</protein>
<evidence type="ECO:0000256" key="5">
    <source>
        <dbReference type="ARBA" id="ARBA00022737"/>
    </source>
</evidence>
<feature type="non-terminal residue" evidence="13">
    <location>
        <position position="1"/>
    </location>
</feature>
<comment type="caution">
    <text evidence="13">The sequence shown here is derived from an EMBL/GenBank/DDBJ whole genome shotgun (WGS) entry which is preliminary data.</text>
</comment>
<reference evidence="13 14" key="1">
    <citation type="journal article" date="2021" name="Cell">
        <title>Tracing the genetic footprints of vertebrate landing in non-teleost ray-finned fishes.</title>
        <authorList>
            <person name="Bi X."/>
            <person name="Wang K."/>
            <person name="Yang L."/>
            <person name="Pan H."/>
            <person name="Jiang H."/>
            <person name="Wei Q."/>
            <person name="Fang M."/>
            <person name="Yu H."/>
            <person name="Zhu C."/>
            <person name="Cai Y."/>
            <person name="He Y."/>
            <person name="Gan X."/>
            <person name="Zeng H."/>
            <person name="Yu D."/>
            <person name="Zhu Y."/>
            <person name="Jiang H."/>
            <person name="Qiu Q."/>
            <person name="Yang H."/>
            <person name="Zhang Y.E."/>
            <person name="Wang W."/>
            <person name="Zhu M."/>
            <person name="He S."/>
            <person name="Zhang G."/>
        </authorList>
    </citation>
    <scope>NUCLEOTIDE SEQUENCE [LARGE SCALE GENOMIC DNA]</scope>
    <source>
        <strain evidence="13">Bchr_013</strain>
    </source>
</reference>
<dbReference type="InterPro" id="IPR023395">
    <property type="entry name" value="MCP_dom_sf"/>
</dbReference>
<dbReference type="Pfam" id="PF00153">
    <property type="entry name" value="Mito_carr"/>
    <property type="match status" value="3"/>
</dbReference>
<dbReference type="Proteomes" id="UP000886611">
    <property type="component" value="Unassembled WGS sequence"/>
</dbReference>
<keyword evidence="3 11" id="KW-0813">Transport</keyword>
<evidence type="ECO:0000256" key="1">
    <source>
        <dbReference type="ARBA" id="ARBA00004448"/>
    </source>
</evidence>
<evidence type="ECO:0000256" key="7">
    <source>
        <dbReference type="ARBA" id="ARBA00022989"/>
    </source>
</evidence>
<accession>A0A8X7X961</accession>
<feature type="repeat" description="Solcar" evidence="10">
    <location>
        <begin position="147"/>
        <end position="237"/>
    </location>
</feature>
<dbReference type="PANTHER" id="PTHR46131">
    <property type="entry name" value="SD08549P"/>
    <property type="match status" value="1"/>
</dbReference>
<feature type="repeat" description="Solcar" evidence="10">
    <location>
        <begin position="244"/>
        <end position="331"/>
    </location>
</feature>
<evidence type="ECO:0000256" key="9">
    <source>
        <dbReference type="ARBA" id="ARBA00023136"/>
    </source>
</evidence>
<feature type="repeat" description="Solcar" evidence="10">
    <location>
        <begin position="57"/>
        <end position="137"/>
    </location>
</feature>
<evidence type="ECO:0000313" key="14">
    <source>
        <dbReference type="Proteomes" id="UP000886611"/>
    </source>
</evidence>
<name>A0A8X7X961_POLSE</name>
<feature type="transmembrane region" description="Helical" evidence="12">
    <location>
        <begin position="250"/>
        <end position="272"/>
    </location>
</feature>
<dbReference type="PROSITE" id="PS50920">
    <property type="entry name" value="SOLCAR"/>
    <property type="match status" value="3"/>
</dbReference>
<evidence type="ECO:0000256" key="10">
    <source>
        <dbReference type="PROSITE-ProRule" id="PRU00282"/>
    </source>
</evidence>
<evidence type="ECO:0000256" key="4">
    <source>
        <dbReference type="ARBA" id="ARBA00022692"/>
    </source>
</evidence>
<keyword evidence="5" id="KW-0677">Repeat</keyword>
<dbReference type="InterPro" id="IPR018108">
    <property type="entry name" value="MCP_transmembrane"/>
</dbReference>
<keyword evidence="7 12" id="KW-1133">Transmembrane helix</keyword>
<evidence type="ECO:0000256" key="8">
    <source>
        <dbReference type="ARBA" id="ARBA00023128"/>
    </source>
</evidence>
<keyword evidence="8" id="KW-0496">Mitochondrion</keyword>
<organism evidence="13 14">
    <name type="scientific">Polypterus senegalus</name>
    <name type="common">Senegal bichir</name>
    <dbReference type="NCBI Taxonomy" id="55291"/>
    <lineage>
        <taxon>Eukaryota</taxon>
        <taxon>Metazoa</taxon>
        <taxon>Chordata</taxon>
        <taxon>Craniata</taxon>
        <taxon>Vertebrata</taxon>
        <taxon>Euteleostomi</taxon>
        <taxon>Actinopterygii</taxon>
        <taxon>Polypteriformes</taxon>
        <taxon>Polypteridae</taxon>
        <taxon>Polypterus</taxon>
    </lineage>
</organism>
<feature type="transmembrane region" description="Helical" evidence="12">
    <location>
        <begin position="149"/>
        <end position="170"/>
    </location>
</feature>
<keyword evidence="14" id="KW-1185">Reference proteome</keyword>
<keyword evidence="9 10" id="KW-0472">Membrane</keyword>
<feature type="non-terminal residue" evidence="13">
    <location>
        <position position="336"/>
    </location>
</feature>
<evidence type="ECO:0000256" key="3">
    <source>
        <dbReference type="ARBA" id="ARBA00022448"/>
    </source>
</evidence>
<dbReference type="EMBL" id="JAATIS010003638">
    <property type="protein sequence ID" value="KAG2463489.1"/>
    <property type="molecule type" value="Genomic_DNA"/>
</dbReference>
<dbReference type="InterPro" id="IPR052465">
    <property type="entry name" value="Mito_NAD+_Carrier"/>
</dbReference>
<evidence type="ECO:0000256" key="2">
    <source>
        <dbReference type="ARBA" id="ARBA00006375"/>
    </source>
</evidence>
<dbReference type="PANTHER" id="PTHR46131:SF5">
    <property type="entry name" value="SOLUTE CARRIER FAMILY 25 MEMBER 53"/>
    <property type="match status" value="1"/>
</dbReference>
<comment type="similarity">
    <text evidence="2 11">Belongs to the mitochondrial carrier (TC 2.A.29) family.</text>
</comment>
<feature type="transmembrane region" description="Helical" evidence="12">
    <location>
        <begin position="302"/>
        <end position="325"/>
    </location>
</feature>
<sequence length="336" mass="37981">MRSTARQSSRKGRNVKVVFHHFLEERLYPLGQCFLKEKRMQDRSNHQGLDRGLRLVDLLRNSSFSGAASSLVTTLITFPIYKTTFRQQLHALVIREALKQLYKEGPLKFYRGVLPPMLAKTVQGTVLFGTYETALHWLSSRSDGRSQSILLCCISGFFSGTIEALILTPFERVQNILQDSRKDSKLPNVRRILQQFNSSSGYQVLTNGYYRGFLPTVLRNGVGSAMFFSSKDLIRDHLTQRGLSAHVSSFVSGSVNSIVISLLLYPLSVLIVNMQSQVGGEVRNLKDSITAVWRSRQSQVHLIYRGVLLVILRSCITWGLTTTMYESMKGKSFKSD</sequence>
<dbReference type="AlphaFoldDB" id="A0A8X7X961"/>
<dbReference type="SUPFAM" id="SSF103506">
    <property type="entry name" value="Mitochondrial carrier"/>
    <property type="match status" value="1"/>
</dbReference>
<proteinExistence type="inferred from homology"/>
<gene>
    <name evidence="13" type="primary">Slc25a53</name>
    <name evidence="13" type="ORF">GTO96_0002751</name>
</gene>
<evidence type="ECO:0000256" key="12">
    <source>
        <dbReference type="SAM" id="Phobius"/>
    </source>
</evidence>
<keyword evidence="6" id="KW-0999">Mitochondrion inner membrane</keyword>
<comment type="subcellular location">
    <subcellularLocation>
        <location evidence="1">Mitochondrion inner membrane</location>
        <topology evidence="1">Multi-pass membrane protein</topology>
    </subcellularLocation>
</comment>
<evidence type="ECO:0000313" key="13">
    <source>
        <dbReference type="EMBL" id="KAG2463489.1"/>
    </source>
</evidence>
<keyword evidence="4 10" id="KW-0812">Transmembrane</keyword>
<dbReference type="GO" id="GO:0051724">
    <property type="term" value="F:NAD transmembrane transporter activity"/>
    <property type="evidence" value="ECO:0007669"/>
    <property type="project" value="TreeGrafter"/>
</dbReference>
<dbReference type="Gene3D" id="1.50.40.10">
    <property type="entry name" value="Mitochondrial carrier domain"/>
    <property type="match status" value="1"/>
</dbReference>